<dbReference type="EMBL" id="KN832994">
    <property type="protein sequence ID" value="KIM82528.1"/>
    <property type="molecule type" value="Genomic_DNA"/>
</dbReference>
<evidence type="ECO:0000313" key="3">
    <source>
        <dbReference type="Proteomes" id="UP000054166"/>
    </source>
</evidence>
<dbReference type="STRING" id="765440.A0A0C3B8A2"/>
<sequence>VENHLFRVHSYFFDRESTFFHQKLSAASPPGEDRVGATDSNAFTLENVRSIDFERFLWVFYNPKYSLYDTTVEEWTSILQLSNEWSFVEVKNLAIRELEKSDIEPIEKVYIYHLYHIDRAFLITSYAAICTRPMPLNLHEGRKLGLETALKVAEARERIRAVTSEKSGARSPTFADFAPDDVDGIVRDVFEIVVRSNPLSGGGGPSPISGSSSAVNGSHSGSGSNAWPPAQTVVTTATSPPASAPRQQQQQQHPFSNSFSESPQSPTIFKPNSTGFGHFIGAFAAGTQMSPAGSEGRAEEQSPVNGAGSHVSSGGSGEPPSASVIPLFNRLSF</sequence>
<accession>A0A0C3B8A2</accession>
<proteinExistence type="predicted"/>
<dbReference type="InterPro" id="IPR011333">
    <property type="entry name" value="SKP1/BTB/POZ_sf"/>
</dbReference>
<keyword evidence="3" id="KW-1185">Reference proteome</keyword>
<dbReference type="Gene3D" id="3.30.710.10">
    <property type="entry name" value="Potassium Channel Kv1.1, Chain A"/>
    <property type="match status" value="1"/>
</dbReference>
<evidence type="ECO:0008006" key="4">
    <source>
        <dbReference type="Google" id="ProtNLM"/>
    </source>
</evidence>
<feature type="compositionally biased region" description="Low complexity" evidence="1">
    <location>
        <begin position="306"/>
        <end position="324"/>
    </location>
</feature>
<reference evidence="2 3" key="1">
    <citation type="submission" date="2014-04" db="EMBL/GenBank/DDBJ databases">
        <authorList>
            <consortium name="DOE Joint Genome Institute"/>
            <person name="Kuo A."/>
            <person name="Tarkka M."/>
            <person name="Buscot F."/>
            <person name="Kohler A."/>
            <person name="Nagy L.G."/>
            <person name="Floudas D."/>
            <person name="Copeland A."/>
            <person name="Barry K.W."/>
            <person name="Cichocki N."/>
            <person name="Veneault-Fourrey C."/>
            <person name="LaButti K."/>
            <person name="Lindquist E.A."/>
            <person name="Lipzen A."/>
            <person name="Lundell T."/>
            <person name="Morin E."/>
            <person name="Murat C."/>
            <person name="Sun H."/>
            <person name="Tunlid A."/>
            <person name="Henrissat B."/>
            <person name="Grigoriev I.V."/>
            <person name="Hibbett D.S."/>
            <person name="Martin F."/>
            <person name="Nordberg H.P."/>
            <person name="Cantor M.N."/>
            <person name="Hua S.X."/>
        </authorList>
    </citation>
    <scope>NUCLEOTIDE SEQUENCE [LARGE SCALE GENOMIC DNA]</scope>
    <source>
        <strain evidence="2 3">F 1598</strain>
    </source>
</reference>
<organism evidence="2 3">
    <name type="scientific">Piloderma croceum (strain F 1598)</name>
    <dbReference type="NCBI Taxonomy" id="765440"/>
    <lineage>
        <taxon>Eukaryota</taxon>
        <taxon>Fungi</taxon>
        <taxon>Dikarya</taxon>
        <taxon>Basidiomycota</taxon>
        <taxon>Agaricomycotina</taxon>
        <taxon>Agaricomycetes</taxon>
        <taxon>Agaricomycetidae</taxon>
        <taxon>Atheliales</taxon>
        <taxon>Atheliaceae</taxon>
        <taxon>Piloderma</taxon>
    </lineage>
</organism>
<dbReference type="AlphaFoldDB" id="A0A0C3B8A2"/>
<reference evidence="3" key="2">
    <citation type="submission" date="2015-01" db="EMBL/GenBank/DDBJ databases">
        <title>Evolutionary Origins and Diversification of the Mycorrhizal Mutualists.</title>
        <authorList>
            <consortium name="DOE Joint Genome Institute"/>
            <consortium name="Mycorrhizal Genomics Consortium"/>
            <person name="Kohler A."/>
            <person name="Kuo A."/>
            <person name="Nagy L.G."/>
            <person name="Floudas D."/>
            <person name="Copeland A."/>
            <person name="Barry K.W."/>
            <person name="Cichocki N."/>
            <person name="Veneault-Fourrey C."/>
            <person name="LaButti K."/>
            <person name="Lindquist E.A."/>
            <person name="Lipzen A."/>
            <person name="Lundell T."/>
            <person name="Morin E."/>
            <person name="Murat C."/>
            <person name="Riley R."/>
            <person name="Ohm R."/>
            <person name="Sun H."/>
            <person name="Tunlid A."/>
            <person name="Henrissat B."/>
            <person name="Grigoriev I.V."/>
            <person name="Hibbett D.S."/>
            <person name="Martin F."/>
        </authorList>
    </citation>
    <scope>NUCLEOTIDE SEQUENCE [LARGE SCALE GENOMIC DNA]</scope>
    <source>
        <strain evidence="3">F 1598</strain>
    </source>
</reference>
<name>A0A0C3B8A2_PILCF</name>
<feature type="compositionally biased region" description="Low complexity" evidence="1">
    <location>
        <begin position="206"/>
        <end position="252"/>
    </location>
</feature>
<protein>
    <recommendedName>
        <fullName evidence="4">BTB domain-containing protein</fullName>
    </recommendedName>
</protein>
<evidence type="ECO:0000313" key="2">
    <source>
        <dbReference type="EMBL" id="KIM82528.1"/>
    </source>
</evidence>
<gene>
    <name evidence="2" type="ORF">PILCRDRAFT_70836</name>
</gene>
<feature type="region of interest" description="Disordered" evidence="1">
    <location>
        <begin position="199"/>
        <end position="272"/>
    </location>
</feature>
<dbReference type="OrthoDB" id="2593747at2759"/>
<feature type="compositionally biased region" description="Polar residues" evidence="1">
    <location>
        <begin position="253"/>
        <end position="272"/>
    </location>
</feature>
<dbReference type="InParanoid" id="A0A0C3B8A2"/>
<feature type="non-terminal residue" evidence="2">
    <location>
        <position position="1"/>
    </location>
</feature>
<dbReference type="HOGENOM" id="CLU_047592_0_1_1"/>
<evidence type="ECO:0000256" key="1">
    <source>
        <dbReference type="SAM" id="MobiDB-lite"/>
    </source>
</evidence>
<feature type="region of interest" description="Disordered" evidence="1">
    <location>
        <begin position="288"/>
        <end position="333"/>
    </location>
</feature>
<dbReference type="Proteomes" id="UP000054166">
    <property type="component" value="Unassembled WGS sequence"/>
</dbReference>